<dbReference type="EMBL" id="CP023777">
    <property type="protein sequence ID" value="ATL46524.1"/>
    <property type="molecule type" value="Genomic_DNA"/>
</dbReference>
<dbReference type="SUPFAM" id="SSF51206">
    <property type="entry name" value="cAMP-binding domain-like"/>
    <property type="match status" value="1"/>
</dbReference>
<dbReference type="GO" id="GO:0003677">
    <property type="term" value="F:DNA binding"/>
    <property type="evidence" value="ECO:0007669"/>
    <property type="project" value="UniProtKB-KW"/>
</dbReference>
<evidence type="ECO:0000259" key="5">
    <source>
        <dbReference type="PROSITE" id="PS51063"/>
    </source>
</evidence>
<dbReference type="InterPro" id="IPR014710">
    <property type="entry name" value="RmlC-like_jellyroll"/>
</dbReference>
<gene>
    <name evidence="6" type="ORF">COR50_04665</name>
</gene>
<dbReference type="InterPro" id="IPR000595">
    <property type="entry name" value="cNMP-bd_dom"/>
</dbReference>
<keyword evidence="1" id="KW-0805">Transcription regulation</keyword>
<dbReference type="Gene3D" id="2.60.120.10">
    <property type="entry name" value="Jelly Rolls"/>
    <property type="match status" value="1"/>
</dbReference>
<proteinExistence type="predicted"/>
<dbReference type="PROSITE" id="PS50042">
    <property type="entry name" value="CNMP_BINDING_3"/>
    <property type="match status" value="1"/>
</dbReference>
<protein>
    <submittedName>
        <fullName evidence="6">Crp/Fnr family transcriptional regulator</fullName>
    </submittedName>
</protein>
<dbReference type="SMART" id="SM00100">
    <property type="entry name" value="cNMP"/>
    <property type="match status" value="1"/>
</dbReference>
<dbReference type="InterPro" id="IPR012318">
    <property type="entry name" value="HTH_CRP"/>
</dbReference>
<dbReference type="KEGG" id="cbae:COR50_04665"/>
<dbReference type="AlphaFoldDB" id="A0A291QRQ6"/>
<dbReference type="Pfam" id="PF00027">
    <property type="entry name" value="cNMP_binding"/>
    <property type="match status" value="1"/>
</dbReference>
<dbReference type="SUPFAM" id="SSF46785">
    <property type="entry name" value="Winged helix' DNA-binding domain"/>
    <property type="match status" value="1"/>
</dbReference>
<reference evidence="6 7" key="1">
    <citation type="submission" date="2017-10" db="EMBL/GenBank/DDBJ databases">
        <title>Paenichitinophaga pekingensis gen. nov., sp. nov., isolated from activated sludge.</title>
        <authorList>
            <person name="Jin D."/>
            <person name="Kong X."/>
            <person name="Deng Y."/>
            <person name="Bai Z."/>
        </authorList>
    </citation>
    <scope>NUCLEOTIDE SEQUENCE [LARGE SCALE GENOMIC DNA]</scope>
    <source>
        <strain evidence="6 7">13</strain>
    </source>
</reference>
<dbReference type="InterPro" id="IPR036388">
    <property type="entry name" value="WH-like_DNA-bd_sf"/>
</dbReference>
<dbReference type="InterPro" id="IPR018490">
    <property type="entry name" value="cNMP-bd_dom_sf"/>
</dbReference>
<name>A0A291QRQ6_9BACT</name>
<feature type="domain" description="Cyclic nucleotide-binding" evidence="4">
    <location>
        <begin position="20"/>
        <end position="140"/>
    </location>
</feature>
<dbReference type="GO" id="GO:0005829">
    <property type="term" value="C:cytosol"/>
    <property type="evidence" value="ECO:0007669"/>
    <property type="project" value="TreeGrafter"/>
</dbReference>
<keyword evidence="7" id="KW-1185">Reference proteome</keyword>
<evidence type="ECO:0000256" key="3">
    <source>
        <dbReference type="ARBA" id="ARBA00023163"/>
    </source>
</evidence>
<dbReference type="PRINTS" id="PR00034">
    <property type="entry name" value="HTHCRP"/>
</dbReference>
<keyword evidence="2" id="KW-0238">DNA-binding</keyword>
<dbReference type="PROSITE" id="PS51063">
    <property type="entry name" value="HTH_CRP_2"/>
    <property type="match status" value="1"/>
</dbReference>
<dbReference type="PANTHER" id="PTHR24567:SF74">
    <property type="entry name" value="HTH-TYPE TRANSCRIPTIONAL REGULATOR ARCR"/>
    <property type="match status" value="1"/>
</dbReference>
<organism evidence="6 7">
    <name type="scientific">Chitinophaga caeni</name>
    <dbReference type="NCBI Taxonomy" id="2029983"/>
    <lineage>
        <taxon>Bacteria</taxon>
        <taxon>Pseudomonadati</taxon>
        <taxon>Bacteroidota</taxon>
        <taxon>Chitinophagia</taxon>
        <taxon>Chitinophagales</taxon>
        <taxon>Chitinophagaceae</taxon>
        <taxon>Chitinophaga</taxon>
    </lineage>
</organism>
<accession>A0A291QRQ6</accession>
<dbReference type="Pfam" id="PF13545">
    <property type="entry name" value="HTH_Crp_2"/>
    <property type="match status" value="1"/>
</dbReference>
<dbReference type="SMART" id="SM00419">
    <property type="entry name" value="HTH_CRP"/>
    <property type="match status" value="1"/>
</dbReference>
<evidence type="ECO:0000256" key="2">
    <source>
        <dbReference type="ARBA" id="ARBA00023125"/>
    </source>
</evidence>
<evidence type="ECO:0000259" key="4">
    <source>
        <dbReference type="PROSITE" id="PS50042"/>
    </source>
</evidence>
<dbReference type="Gene3D" id="1.10.10.10">
    <property type="entry name" value="Winged helix-like DNA-binding domain superfamily/Winged helix DNA-binding domain"/>
    <property type="match status" value="1"/>
</dbReference>
<dbReference type="PANTHER" id="PTHR24567">
    <property type="entry name" value="CRP FAMILY TRANSCRIPTIONAL REGULATORY PROTEIN"/>
    <property type="match status" value="1"/>
</dbReference>
<feature type="domain" description="HTH crp-type" evidence="5">
    <location>
        <begin position="154"/>
        <end position="226"/>
    </location>
</feature>
<evidence type="ECO:0000313" key="7">
    <source>
        <dbReference type="Proteomes" id="UP000220133"/>
    </source>
</evidence>
<dbReference type="InterPro" id="IPR036390">
    <property type="entry name" value="WH_DNA-bd_sf"/>
</dbReference>
<dbReference type="Proteomes" id="UP000220133">
    <property type="component" value="Chromosome"/>
</dbReference>
<dbReference type="GO" id="GO:0003700">
    <property type="term" value="F:DNA-binding transcription factor activity"/>
    <property type="evidence" value="ECO:0007669"/>
    <property type="project" value="TreeGrafter"/>
</dbReference>
<dbReference type="CDD" id="cd00038">
    <property type="entry name" value="CAP_ED"/>
    <property type="match status" value="1"/>
</dbReference>
<evidence type="ECO:0000256" key="1">
    <source>
        <dbReference type="ARBA" id="ARBA00023015"/>
    </source>
</evidence>
<evidence type="ECO:0000313" key="6">
    <source>
        <dbReference type="EMBL" id="ATL46524.1"/>
    </source>
</evidence>
<sequence length="236" mass="26523">MSKFFDTPQCQYCNKNLGDIFADTSEQHAADIAAVKKCALYKKGQTIFHEGAQPYGIYVINTGKIKLTHSGDDGREQIIRLVRPGDLIGYKALISNQAYTATATVLEDSAVCFIPRDVFLNVLLKDNSLSLKMMRILTSELRRAEEKITNLAQKPVRERLAETLLTLKETYGLQNDQQTINVMLSREEIANLVGTATESAIRLLSEFKKEKVIDLTGKKIKILQLQQLIKMANLQD</sequence>
<dbReference type="InterPro" id="IPR050397">
    <property type="entry name" value="Env_Response_Regulators"/>
</dbReference>
<dbReference type="OrthoDB" id="9127033at2"/>
<keyword evidence="3" id="KW-0804">Transcription</keyword>